<gene>
    <name evidence="4" type="ORF">EDB92DRAFT_1814422</name>
</gene>
<dbReference type="PROSITE" id="PS50002">
    <property type="entry name" value="SH3"/>
    <property type="match status" value="1"/>
</dbReference>
<dbReference type="InterPro" id="IPR036028">
    <property type="entry name" value="SH3-like_dom_sf"/>
</dbReference>
<organism evidence="4 5">
    <name type="scientific">Lactarius akahatsu</name>
    <dbReference type="NCBI Taxonomy" id="416441"/>
    <lineage>
        <taxon>Eukaryota</taxon>
        <taxon>Fungi</taxon>
        <taxon>Dikarya</taxon>
        <taxon>Basidiomycota</taxon>
        <taxon>Agaricomycotina</taxon>
        <taxon>Agaricomycetes</taxon>
        <taxon>Russulales</taxon>
        <taxon>Russulaceae</taxon>
        <taxon>Lactarius</taxon>
    </lineage>
</organism>
<evidence type="ECO:0000256" key="2">
    <source>
        <dbReference type="PROSITE-ProRule" id="PRU00192"/>
    </source>
</evidence>
<feature type="domain" description="SH3" evidence="3">
    <location>
        <begin position="1"/>
        <end position="62"/>
    </location>
</feature>
<dbReference type="EMBL" id="JAKELL010000010">
    <property type="protein sequence ID" value="KAH8995955.1"/>
    <property type="molecule type" value="Genomic_DNA"/>
</dbReference>
<dbReference type="Proteomes" id="UP001201163">
    <property type="component" value="Unassembled WGS sequence"/>
</dbReference>
<reference evidence="4" key="1">
    <citation type="submission" date="2022-01" db="EMBL/GenBank/DDBJ databases">
        <title>Comparative genomics reveals a dynamic genome evolution in the ectomycorrhizal milk-cap (Lactarius) mushrooms.</title>
        <authorList>
            <consortium name="DOE Joint Genome Institute"/>
            <person name="Lebreton A."/>
            <person name="Tang N."/>
            <person name="Kuo A."/>
            <person name="LaButti K."/>
            <person name="Drula E."/>
            <person name="Barry K."/>
            <person name="Clum A."/>
            <person name="Lipzen A."/>
            <person name="Mousain D."/>
            <person name="Ng V."/>
            <person name="Wang R."/>
            <person name="Wang X."/>
            <person name="Dai Y."/>
            <person name="Henrissat B."/>
            <person name="Grigoriev I.V."/>
            <person name="Guerin-Laguette A."/>
            <person name="Yu F."/>
            <person name="Martin F.M."/>
        </authorList>
    </citation>
    <scope>NUCLEOTIDE SEQUENCE</scope>
    <source>
        <strain evidence="4">QP</strain>
    </source>
</reference>
<dbReference type="SUPFAM" id="SSF50044">
    <property type="entry name" value="SH3-domain"/>
    <property type="match status" value="1"/>
</dbReference>
<protein>
    <recommendedName>
        <fullName evidence="3">SH3 domain-containing protein</fullName>
    </recommendedName>
</protein>
<evidence type="ECO:0000259" key="3">
    <source>
        <dbReference type="PROSITE" id="PS50002"/>
    </source>
</evidence>
<evidence type="ECO:0000313" key="5">
    <source>
        <dbReference type="Proteomes" id="UP001201163"/>
    </source>
</evidence>
<dbReference type="Pfam" id="PF00018">
    <property type="entry name" value="SH3_1"/>
    <property type="match status" value="1"/>
</dbReference>
<accession>A0AAD4LK10</accession>
<evidence type="ECO:0000256" key="1">
    <source>
        <dbReference type="ARBA" id="ARBA00022443"/>
    </source>
</evidence>
<dbReference type="InterPro" id="IPR001452">
    <property type="entry name" value="SH3_domain"/>
</dbReference>
<sequence>MTILISNITAADTASLDDPNEISFAKSEVLDIIDWSGKWWQAQKEDNTVGIAPSNYLQIIGRPAGSSNGLDLRPHQAKALYGYTASLDVYSHHRIVVPSKFPQVVRQQQPAGSSNGSDRAHPSKAKVLGKWWQVGKEGGTLGIALSNYLQII</sequence>
<comment type="caution">
    <text evidence="4">The sequence shown here is derived from an EMBL/GenBank/DDBJ whole genome shotgun (WGS) entry which is preliminary data.</text>
</comment>
<keyword evidence="1 2" id="KW-0728">SH3 domain</keyword>
<dbReference type="AlphaFoldDB" id="A0AAD4LK10"/>
<keyword evidence="5" id="KW-1185">Reference proteome</keyword>
<proteinExistence type="predicted"/>
<evidence type="ECO:0000313" key="4">
    <source>
        <dbReference type="EMBL" id="KAH8995955.1"/>
    </source>
</evidence>
<dbReference type="Gene3D" id="2.30.30.40">
    <property type="entry name" value="SH3 Domains"/>
    <property type="match status" value="1"/>
</dbReference>
<name>A0AAD4LK10_9AGAM</name>